<keyword evidence="4" id="KW-1133">Transmembrane helix</keyword>
<dbReference type="EMBL" id="DVMU01000115">
    <property type="protein sequence ID" value="HIU33940.1"/>
    <property type="molecule type" value="Genomic_DNA"/>
</dbReference>
<dbReference type="CDD" id="cd06438">
    <property type="entry name" value="EpsO_like"/>
    <property type="match status" value="1"/>
</dbReference>
<comment type="similarity">
    <text evidence="1">Belongs to the glycosyltransferase 2 family.</text>
</comment>
<keyword evidence="3" id="KW-0808">Transferase</keyword>
<evidence type="ECO:0000256" key="4">
    <source>
        <dbReference type="SAM" id="Phobius"/>
    </source>
</evidence>
<keyword evidence="4" id="KW-0812">Transmembrane</keyword>
<proteinExistence type="inferred from homology"/>
<sequence>MGIAMYACAGISILFGLYFVLLGLLSLARPRKAFPAARAQKRLAVIVAARNEESVIASLIQSLRAQNYPRELFDIWVFPNNCQDRTAEVARSAGAKVMVPNIPIHSKGDVLQFAFSRLLCEGYDGFVVFDADNLVDPGFLKAANDALVSGADAAQGYRDSKNPHQNWISGGTSIFFWAMDGMYNRVRSKLGMSAAFNGTGVVLSARAVKTIGTRTYTLTEDLELSALCALSGLRIEYLDSAVTYDEQPVRLADSFRQRRRWFAGSLQCLRRYGGPLARRAAQERSMSAMDLWVFFFGNIVQLIGALPGIAFLAETFLRLLQGNLVPTQLAGALALSTLLSWAASALFAMGICLMERKLRWEMLKSVLLFPVFLLTWMPANLSVFLTGSKIEWKPIVHGNSVGT</sequence>
<dbReference type="Pfam" id="PF13641">
    <property type="entry name" value="Glyco_tranf_2_3"/>
    <property type="match status" value="1"/>
</dbReference>
<organism evidence="5 6">
    <name type="scientific">Candidatus Pullichristensenella excrementigallinarum</name>
    <dbReference type="NCBI Taxonomy" id="2840907"/>
    <lineage>
        <taxon>Bacteria</taxon>
        <taxon>Bacillati</taxon>
        <taxon>Bacillota</taxon>
        <taxon>Clostridia</taxon>
        <taxon>Candidatus Pullichristensenella</taxon>
    </lineage>
</organism>
<evidence type="ECO:0000313" key="6">
    <source>
        <dbReference type="Proteomes" id="UP000824072"/>
    </source>
</evidence>
<feature type="transmembrane region" description="Helical" evidence="4">
    <location>
        <begin position="6"/>
        <end position="28"/>
    </location>
</feature>
<dbReference type="Proteomes" id="UP000824072">
    <property type="component" value="Unassembled WGS sequence"/>
</dbReference>
<protein>
    <submittedName>
        <fullName evidence="5">Glycosyltransferase family 2 protein</fullName>
    </submittedName>
</protein>
<accession>A0A9D1LC01</accession>
<evidence type="ECO:0000256" key="2">
    <source>
        <dbReference type="ARBA" id="ARBA00022676"/>
    </source>
</evidence>
<reference evidence="5" key="1">
    <citation type="submission" date="2020-10" db="EMBL/GenBank/DDBJ databases">
        <authorList>
            <person name="Gilroy R."/>
        </authorList>
    </citation>
    <scope>NUCLEOTIDE SEQUENCE</scope>
    <source>
        <strain evidence="5">ChiHcec3-11533</strain>
    </source>
</reference>
<gene>
    <name evidence="5" type="ORF">IAB02_05200</name>
</gene>
<dbReference type="Gene3D" id="3.90.550.10">
    <property type="entry name" value="Spore Coat Polysaccharide Biosynthesis Protein SpsA, Chain A"/>
    <property type="match status" value="1"/>
</dbReference>
<feature type="transmembrane region" description="Helical" evidence="4">
    <location>
        <begin position="366"/>
        <end position="385"/>
    </location>
</feature>
<dbReference type="PANTHER" id="PTHR43630:SF1">
    <property type="entry name" value="POLY-BETA-1,6-N-ACETYL-D-GLUCOSAMINE SYNTHASE"/>
    <property type="match status" value="1"/>
</dbReference>
<evidence type="ECO:0000313" key="5">
    <source>
        <dbReference type="EMBL" id="HIU33940.1"/>
    </source>
</evidence>
<feature type="transmembrane region" description="Helical" evidence="4">
    <location>
        <begin position="333"/>
        <end position="354"/>
    </location>
</feature>
<feature type="transmembrane region" description="Helical" evidence="4">
    <location>
        <begin position="291"/>
        <end position="313"/>
    </location>
</feature>
<evidence type="ECO:0000256" key="1">
    <source>
        <dbReference type="ARBA" id="ARBA00006739"/>
    </source>
</evidence>
<dbReference type="GO" id="GO:0016757">
    <property type="term" value="F:glycosyltransferase activity"/>
    <property type="evidence" value="ECO:0007669"/>
    <property type="project" value="UniProtKB-KW"/>
</dbReference>
<dbReference type="SUPFAM" id="SSF53448">
    <property type="entry name" value="Nucleotide-diphospho-sugar transferases"/>
    <property type="match status" value="1"/>
</dbReference>
<dbReference type="AlphaFoldDB" id="A0A9D1LC01"/>
<name>A0A9D1LC01_9FIRM</name>
<reference evidence="5" key="2">
    <citation type="journal article" date="2021" name="PeerJ">
        <title>Extensive microbial diversity within the chicken gut microbiome revealed by metagenomics and culture.</title>
        <authorList>
            <person name="Gilroy R."/>
            <person name="Ravi A."/>
            <person name="Getino M."/>
            <person name="Pursley I."/>
            <person name="Horton D.L."/>
            <person name="Alikhan N.F."/>
            <person name="Baker D."/>
            <person name="Gharbi K."/>
            <person name="Hall N."/>
            <person name="Watson M."/>
            <person name="Adriaenssens E.M."/>
            <person name="Foster-Nyarko E."/>
            <person name="Jarju S."/>
            <person name="Secka A."/>
            <person name="Antonio M."/>
            <person name="Oren A."/>
            <person name="Chaudhuri R.R."/>
            <person name="La Ragione R."/>
            <person name="Hildebrand F."/>
            <person name="Pallen M.J."/>
        </authorList>
    </citation>
    <scope>NUCLEOTIDE SEQUENCE</scope>
    <source>
        <strain evidence="5">ChiHcec3-11533</strain>
    </source>
</reference>
<dbReference type="PANTHER" id="PTHR43630">
    <property type="entry name" value="POLY-BETA-1,6-N-ACETYL-D-GLUCOSAMINE SYNTHASE"/>
    <property type="match status" value="1"/>
</dbReference>
<evidence type="ECO:0000256" key="3">
    <source>
        <dbReference type="ARBA" id="ARBA00022679"/>
    </source>
</evidence>
<keyword evidence="2" id="KW-0328">Glycosyltransferase</keyword>
<dbReference type="InterPro" id="IPR029044">
    <property type="entry name" value="Nucleotide-diphossugar_trans"/>
</dbReference>
<keyword evidence="4" id="KW-0472">Membrane</keyword>
<comment type="caution">
    <text evidence="5">The sequence shown here is derived from an EMBL/GenBank/DDBJ whole genome shotgun (WGS) entry which is preliminary data.</text>
</comment>